<gene>
    <name evidence="1" type="ORF">SAMN05421541_109282</name>
</gene>
<name>A0A1I2I5W8_9ACTN</name>
<dbReference type="Proteomes" id="UP000199645">
    <property type="component" value="Unassembled WGS sequence"/>
</dbReference>
<dbReference type="EMBL" id="FONV01000009">
    <property type="protein sequence ID" value="SFF37048.1"/>
    <property type="molecule type" value="Genomic_DNA"/>
</dbReference>
<evidence type="ECO:0000313" key="2">
    <source>
        <dbReference type="Proteomes" id="UP000199645"/>
    </source>
</evidence>
<keyword evidence="2" id="KW-1185">Reference proteome</keyword>
<evidence type="ECO:0000313" key="1">
    <source>
        <dbReference type="EMBL" id="SFF37048.1"/>
    </source>
</evidence>
<reference evidence="1 2" key="1">
    <citation type="submission" date="2016-10" db="EMBL/GenBank/DDBJ databases">
        <authorList>
            <person name="de Groot N.N."/>
        </authorList>
    </citation>
    <scope>NUCLEOTIDE SEQUENCE [LARGE SCALE GENOMIC DNA]</scope>
    <source>
        <strain evidence="1 2">DSM 43019</strain>
    </source>
</reference>
<protein>
    <submittedName>
        <fullName evidence="1">Uncharacterized protein</fullName>
    </submittedName>
</protein>
<sequence length="200" mass="21647">MGSTYETLLVAAEFQATVDALRDAGVTAVVVPLADERVAVVPAEGDRDSAPVRSIGKDLSVRLGRPALAMYVFDSDLIRLYVVRDGETVHTYISDVEMTVEMFEDDDGQFHPMIDNVVYPVDFEIPEGPIGDDPEAFAPFAAGPLDVDAVGTALRDSPYVMAETQHWAIIEALGLPPRALTTAYRHCDPSDFPAAVLVHS</sequence>
<organism evidence="1 2">
    <name type="scientific">Actinoplanes philippinensis</name>
    <dbReference type="NCBI Taxonomy" id="35752"/>
    <lineage>
        <taxon>Bacteria</taxon>
        <taxon>Bacillati</taxon>
        <taxon>Actinomycetota</taxon>
        <taxon>Actinomycetes</taxon>
        <taxon>Micromonosporales</taxon>
        <taxon>Micromonosporaceae</taxon>
        <taxon>Actinoplanes</taxon>
    </lineage>
</organism>
<proteinExistence type="predicted"/>
<dbReference type="OrthoDB" id="3296232at2"/>
<accession>A0A1I2I5W8</accession>
<dbReference type="RefSeq" id="WP_093618010.1">
    <property type="nucleotide sequence ID" value="NZ_BOMT01000053.1"/>
</dbReference>
<dbReference type="STRING" id="35752.SAMN05421541_109282"/>
<dbReference type="AlphaFoldDB" id="A0A1I2I5W8"/>